<dbReference type="EMBL" id="CP119961">
    <property type="protein sequence ID" value="WFD39495.1"/>
    <property type="molecule type" value="Genomic_DNA"/>
</dbReference>
<proteinExistence type="predicted"/>
<name>A0AAF0JAS6_9BASI</name>
<dbReference type="AlphaFoldDB" id="A0AAF0JAS6"/>
<evidence type="ECO:0000313" key="3">
    <source>
        <dbReference type="Proteomes" id="UP001217754"/>
    </source>
</evidence>
<dbReference type="Gene3D" id="2.130.10.30">
    <property type="entry name" value="Regulator of chromosome condensation 1/beta-lactamase-inhibitor protein II"/>
    <property type="match status" value="1"/>
</dbReference>
<evidence type="ECO:0000313" key="2">
    <source>
        <dbReference type="EMBL" id="WFD39495.1"/>
    </source>
</evidence>
<dbReference type="SUPFAM" id="SSF50985">
    <property type="entry name" value="RCC1/BLIP-II"/>
    <property type="match status" value="1"/>
</dbReference>
<keyword evidence="3" id="KW-1185">Reference proteome</keyword>
<dbReference type="RefSeq" id="XP_060122392.1">
    <property type="nucleotide sequence ID" value="XM_060266409.1"/>
</dbReference>
<evidence type="ECO:0000256" key="1">
    <source>
        <dbReference type="PROSITE-ProRule" id="PRU00235"/>
    </source>
</evidence>
<sequence length="256" mass="27606">MPELYGWGSNVHGQLARPLRDVCAREIVHIAPASAILAVSATQVVFRDHDQAFVLGVTRTKAMGRAIGQDEILAYLNRGHVYFPDGTRAEARCTWRDAAADLTGRILALSERGDPWLFSTVGAWLASDGTEKTKGMLLSAHGAQTAPAFRRVDAGVRTKDGDCYGWGWIPDADGAIQPPFLLDLPTDVAAVACGASNTYFLLTDNTLWGIGSNEHGELGPNAAPLAWHTELQRIELAGAVRHVAASQWTCYALVNE</sequence>
<dbReference type="InterPro" id="IPR009091">
    <property type="entry name" value="RCC1/BLIP-II"/>
</dbReference>
<dbReference type="PROSITE" id="PS50012">
    <property type="entry name" value="RCC1_3"/>
    <property type="match status" value="1"/>
</dbReference>
<reference evidence="2" key="1">
    <citation type="submission" date="2023-03" db="EMBL/GenBank/DDBJ databases">
        <title>Mating type loci evolution in Malassezia.</title>
        <authorList>
            <person name="Coelho M.A."/>
        </authorList>
    </citation>
    <scope>NUCLEOTIDE SEQUENCE</scope>
    <source>
        <strain evidence="2">CBS 9431</strain>
    </source>
</reference>
<accession>A0AAF0JAS6</accession>
<dbReference type="InterPro" id="IPR000408">
    <property type="entry name" value="Reg_chr_condens"/>
</dbReference>
<organism evidence="2 3">
    <name type="scientific">Malassezia japonica</name>
    <dbReference type="NCBI Taxonomy" id="223818"/>
    <lineage>
        <taxon>Eukaryota</taxon>
        <taxon>Fungi</taxon>
        <taxon>Dikarya</taxon>
        <taxon>Basidiomycota</taxon>
        <taxon>Ustilaginomycotina</taxon>
        <taxon>Malasseziomycetes</taxon>
        <taxon>Malasseziales</taxon>
        <taxon>Malasseziaceae</taxon>
        <taxon>Malassezia</taxon>
    </lineage>
</organism>
<dbReference type="GeneID" id="85226123"/>
<dbReference type="Pfam" id="PF13540">
    <property type="entry name" value="RCC1_2"/>
    <property type="match status" value="1"/>
</dbReference>
<protein>
    <submittedName>
        <fullName evidence="2">Uncharacterized protein</fullName>
    </submittedName>
</protein>
<feature type="repeat" description="RCC1" evidence="1">
    <location>
        <begin position="161"/>
        <end position="204"/>
    </location>
</feature>
<dbReference type="Proteomes" id="UP001217754">
    <property type="component" value="Chromosome 4"/>
</dbReference>
<gene>
    <name evidence="2" type="ORF">MJAP1_002472</name>
</gene>